<reference evidence="1 2" key="1">
    <citation type="submission" date="2013-04" db="EMBL/GenBank/DDBJ databases">
        <title>The Genome Sequence of Paenibacillus barengoltzii G22.</title>
        <authorList>
            <consortium name="The Broad Institute Genomics Platform"/>
            <consortium name="The Broad Institute Genome Sequencing Center for Infectious Disease"/>
            <person name="Earl A."/>
            <person name="Xavier R."/>
            <person name="Elson C."/>
            <person name="Duck W."/>
            <person name="Walker B."/>
            <person name="Young S."/>
            <person name="Zeng Q."/>
            <person name="Gargeya S."/>
            <person name="Fitzgerald M."/>
            <person name="Haas B."/>
            <person name="Abouelleil A."/>
            <person name="Allen A.W."/>
            <person name="Alvarado L."/>
            <person name="Arachchi H.M."/>
            <person name="Berlin A.M."/>
            <person name="Chapman S.B."/>
            <person name="Gainer-Dewar J."/>
            <person name="Goldberg J."/>
            <person name="Griggs A."/>
            <person name="Gujja S."/>
            <person name="Hansen M."/>
            <person name="Howarth C."/>
            <person name="Imamovic A."/>
            <person name="Ireland A."/>
            <person name="Larimer J."/>
            <person name="McCowan C."/>
            <person name="Murphy C."/>
            <person name="Pearson M."/>
            <person name="Poon T.W."/>
            <person name="Priest M."/>
            <person name="Roberts A."/>
            <person name="Saif S."/>
            <person name="Shea T."/>
            <person name="Sisk P."/>
            <person name="Sykes S."/>
            <person name="Wortman J."/>
            <person name="Nusbaum C."/>
            <person name="Birren B."/>
        </authorList>
    </citation>
    <scope>NUCLEOTIDE SEQUENCE [LARGE SCALE GENOMIC DNA]</scope>
    <source>
        <strain evidence="1 2">G22</strain>
    </source>
</reference>
<sequence length="1099" mass="119790">MPNPTTPNLGLNKIDRTSPETTYFDLNKYIDQNAEKVDSFAGEVQEEISALKDRLDHAVTKEITLNPGLQVVNSPKDSRFKLSEIQGRTLINLLGVAGGCEEANSWSAPYGMLSVDATIRDSGMASLKYTHSSSSSSGAYVRSNYFPIDPSKYLLIAAWVKSVSKSVSVRLVTTGGENIQYSFGRFHAAGETGGVAFRVFTPSNLGANTSVCVEAFSNDPFAIGDTFNFDSFRVYQLTADEYAQLNESTPDSYINYKYPFVPCGIIGVENPYAISYGENLLPPFYEWESLHANAKVIEPYRMKHTTTTNANEYNYHTIPALEDAYYDLFVQNAAGDENRNLIKVLDDSFSQIAEAEIGEEILEGNIRHTWIKTPPNAKYIRVYLYPKPDFEITAEFISPILAFNDDEKSFKPQRKTMLALQTELHANPEDGSEPDVLFEKEGQYFKLAKWKKVVLDGALTYEHSSNYSVSGSKRIRIPNMGRDATGSYNGAVVKYTGVTLEPAVIAGWSKNDQWGIDTTAGHTLITISNAESGWGDSYTPTADEVKAYFMGWKMSVYGGTRWDNYNGTGTKVWIRITRLNDSVGLSNNIDYTTTLPTVDAGTDALGNTYKPYQLLYRLAKEVVEPVPFEGALVLPEGQSVVEVGTGIVLREVNKPTPVTSSGVQTFNGTADPLSYRAGAILSLYENGRYKKVDVWGMRSGGGSVEISNGPAFISLNNNNYDEMATYTITYIKFDKSHAQPIKGVVANNEKAQISDLVDAAAAIIGTIPIETKGGAGSEESENGAIRTVIPYTTTKSGDAYTIATSDVLVANQQITVKFNANSSGTPMLKFGGTSAYPIKKANGSAAKFYASVYTLFFDGSAFILSGEGGEVESYGTATASDVLASKTILTTNGLVTGTMSNRGAVTNTITTQNGQYTIPAGYHNGSGKVTASFANLVAGNIKKDVNIGGITGSLEPSVKGSMSLNYTKTGYVSDYTTIATFPVGITQIAFIADSSSYFQLNSASGLSLILTDGSKRTVLLSLYEKPTKSVNLGSLLYDKDYRMRFRNIDGVVQYYGNINDVALDPTVPWQIYYETSIWAGNDESTRTVNIRLVGKLYYS</sequence>
<dbReference type="AlphaFoldDB" id="R9LFW0"/>
<dbReference type="Proteomes" id="UP000019598">
    <property type="component" value="Unassembled WGS sequence"/>
</dbReference>
<dbReference type="GeneID" id="43343777"/>
<accession>R9LFW0</accession>
<comment type="caution">
    <text evidence="1">The sequence shown here is derived from an EMBL/GenBank/DDBJ whole genome shotgun (WGS) entry which is preliminary data.</text>
</comment>
<dbReference type="RefSeq" id="WP_016311294.1">
    <property type="nucleotide sequence ID" value="NZ_KE159652.1"/>
</dbReference>
<dbReference type="PATRIC" id="fig|1235795.3.peg.673"/>
<dbReference type="EMBL" id="ASSZ01000011">
    <property type="protein sequence ID" value="EOS57669.1"/>
    <property type="molecule type" value="Genomic_DNA"/>
</dbReference>
<dbReference type="STRING" id="1235795.C812_00714"/>
<evidence type="ECO:0000313" key="2">
    <source>
        <dbReference type="Proteomes" id="UP000019598"/>
    </source>
</evidence>
<protein>
    <submittedName>
        <fullName evidence="1">Uncharacterized protein</fullName>
    </submittedName>
</protein>
<organism evidence="1 2">
    <name type="scientific">Paenibacillus barengoltzii G22</name>
    <dbReference type="NCBI Taxonomy" id="1235795"/>
    <lineage>
        <taxon>Bacteria</taxon>
        <taxon>Bacillati</taxon>
        <taxon>Bacillota</taxon>
        <taxon>Bacilli</taxon>
        <taxon>Bacillales</taxon>
        <taxon>Paenibacillaceae</taxon>
        <taxon>Paenibacillus</taxon>
    </lineage>
</organism>
<gene>
    <name evidence="1" type="ORF">C812_00714</name>
</gene>
<name>R9LFW0_9BACL</name>
<dbReference type="OrthoDB" id="2667186at2"/>
<dbReference type="HOGENOM" id="CLU_283399_0_0_9"/>
<evidence type="ECO:0000313" key="1">
    <source>
        <dbReference type="EMBL" id="EOS57669.1"/>
    </source>
</evidence>
<proteinExistence type="predicted"/>